<dbReference type="PROSITE" id="PS51764">
    <property type="entry name" value="GH26"/>
    <property type="match status" value="1"/>
</dbReference>
<comment type="caution">
    <text evidence="7">The sequence shown here is derived from an EMBL/GenBank/DDBJ whole genome shotgun (WGS) entry which is preliminary data.</text>
</comment>
<feature type="chain" id="PRO_5039143549" evidence="5">
    <location>
        <begin position="24"/>
        <end position="414"/>
    </location>
</feature>
<gene>
    <name evidence="7" type="ORF">AS031_01035</name>
</gene>
<dbReference type="Pfam" id="PF01833">
    <property type="entry name" value="TIG"/>
    <property type="match status" value="1"/>
</dbReference>
<evidence type="ECO:0000256" key="1">
    <source>
        <dbReference type="ARBA" id="ARBA00007754"/>
    </source>
</evidence>
<keyword evidence="2 4" id="KW-0378">Hydrolase</keyword>
<dbReference type="InterPro" id="IPR017853">
    <property type="entry name" value="GH"/>
</dbReference>
<comment type="similarity">
    <text evidence="1 4">Belongs to the glycosyl hydrolase 26 family.</text>
</comment>
<organism evidence="7 8">
    <name type="scientific">Pseudarthrobacter enclensis</name>
    <dbReference type="NCBI Taxonomy" id="993070"/>
    <lineage>
        <taxon>Bacteria</taxon>
        <taxon>Bacillati</taxon>
        <taxon>Actinomycetota</taxon>
        <taxon>Actinomycetes</taxon>
        <taxon>Micrococcales</taxon>
        <taxon>Micrococcaceae</taxon>
        <taxon>Pseudarthrobacter</taxon>
    </lineage>
</organism>
<dbReference type="SMR" id="A0A0V8IVB0"/>
<dbReference type="InterPro" id="IPR000805">
    <property type="entry name" value="Glyco_hydro_26"/>
</dbReference>
<dbReference type="Proteomes" id="UP000053199">
    <property type="component" value="Unassembled WGS sequence"/>
</dbReference>
<dbReference type="Gene3D" id="3.20.20.80">
    <property type="entry name" value="Glycosidases"/>
    <property type="match status" value="1"/>
</dbReference>
<sequence>MFKTFKKLLSAVAAALGLALALAAVQPAAAQAAAGQISLSPATGPAGSSITVTGSGFKASTTGTVIIGSTTFPLKTTATGTFSTPATIPAAATGKVTVTAKTSSVQASAVFTVAVPTTTTPAPAPTVSTARLRFGAATNGGPLASAELDEVAALAGEAPSSVLFYKDFLQPAPITEMNAVRSRGAVPLVTWEPWAWGGGVSQPAYSLDRIAAGDFDAYIAQWGQALAAWGYPVQLRFAHEMNGDWYPWAESVNGNQPGDYVQAWRHVHDVVEAQGATNVSWVWSPNVPYWGSTDLAGLYPGAGYVDIVALDGYNWGTSASWSGWVSPQDLFAPGIAQLRELAPGTPILIAETASSEAGGDKAAWNTQLISYLAAQPDVMGFVWFHLQKEADWRINSSAASATAFKDALLARRTS</sequence>
<feature type="signal peptide" evidence="5">
    <location>
        <begin position="1"/>
        <end position="23"/>
    </location>
</feature>
<dbReference type="EMBL" id="LNQM01000001">
    <property type="protein sequence ID" value="KSU78669.1"/>
    <property type="molecule type" value="Genomic_DNA"/>
</dbReference>
<dbReference type="STRING" id="993070.AS031_01035"/>
<reference evidence="7 8" key="1">
    <citation type="journal article" date="2014" name="Arch. Microbiol.">
        <title>Arthrobacter enclensis sp. nov., isolated from sediment sample.</title>
        <authorList>
            <person name="Dastager S.G."/>
            <person name="Liu Q."/>
            <person name="Tang S.K."/>
            <person name="Krishnamurthi S."/>
            <person name="Lee J.C."/>
            <person name="Li W.J."/>
        </authorList>
    </citation>
    <scope>NUCLEOTIDE SEQUENCE [LARGE SCALE GENOMIC DNA]</scope>
    <source>
        <strain evidence="7 8">NIO-1008</strain>
    </source>
</reference>
<dbReference type="SUPFAM" id="SSF81296">
    <property type="entry name" value="E set domains"/>
    <property type="match status" value="1"/>
</dbReference>
<dbReference type="PANTHER" id="PTHR40079:SF4">
    <property type="entry name" value="GH26 DOMAIN-CONTAINING PROTEIN-RELATED"/>
    <property type="match status" value="1"/>
</dbReference>
<dbReference type="InterPro" id="IPR022790">
    <property type="entry name" value="GH26_dom"/>
</dbReference>
<proteinExistence type="inferred from homology"/>
<dbReference type="RefSeq" id="WP_058266296.1">
    <property type="nucleotide sequence ID" value="NZ_FMAZ01000001.1"/>
</dbReference>
<evidence type="ECO:0000256" key="5">
    <source>
        <dbReference type="SAM" id="SignalP"/>
    </source>
</evidence>
<dbReference type="SUPFAM" id="SSF51445">
    <property type="entry name" value="(Trans)glycosidases"/>
    <property type="match status" value="1"/>
</dbReference>
<dbReference type="GO" id="GO:0006080">
    <property type="term" value="P:substituted mannan metabolic process"/>
    <property type="evidence" value="ECO:0007669"/>
    <property type="project" value="InterPro"/>
</dbReference>
<name>A0A0V8IVB0_9MICC</name>
<dbReference type="InterPro" id="IPR014756">
    <property type="entry name" value="Ig_E-set"/>
</dbReference>
<evidence type="ECO:0000313" key="7">
    <source>
        <dbReference type="EMBL" id="KSU78669.1"/>
    </source>
</evidence>
<dbReference type="OrthoDB" id="9816550at2"/>
<feature type="domain" description="GH26" evidence="6">
    <location>
        <begin position="115"/>
        <end position="413"/>
    </location>
</feature>
<feature type="active site" description="Nucleophile" evidence="4">
    <location>
        <position position="351"/>
    </location>
</feature>
<keyword evidence="5" id="KW-0732">Signal</keyword>
<evidence type="ECO:0000256" key="4">
    <source>
        <dbReference type="PROSITE-ProRule" id="PRU01100"/>
    </source>
</evidence>
<keyword evidence="3 4" id="KW-0326">Glycosidase</keyword>
<dbReference type="InterPro" id="IPR013783">
    <property type="entry name" value="Ig-like_fold"/>
</dbReference>
<evidence type="ECO:0000256" key="3">
    <source>
        <dbReference type="ARBA" id="ARBA00023295"/>
    </source>
</evidence>
<evidence type="ECO:0000313" key="8">
    <source>
        <dbReference type="Proteomes" id="UP000053199"/>
    </source>
</evidence>
<evidence type="ECO:0000259" key="6">
    <source>
        <dbReference type="PROSITE" id="PS51764"/>
    </source>
</evidence>
<accession>A0A0V8IVB0</accession>
<dbReference type="InterPro" id="IPR002909">
    <property type="entry name" value="IPT_dom"/>
</dbReference>
<dbReference type="PANTHER" id="PTHR40079">
    <property type="entry name" value="MANNAN ENDO-1,4-BETA-MANNOSIDASE E-RELATED"/>
    <property type="match status" value="1"/>
</dbReference>
<dbReference type="GO" id="GO:0016985">
    <property type="term" value="F:mannan endo-1,4-beta-mannosidase activity"/>
    <property type="evidence" value="ECO:0007669"/>
    <property type="project" value="InterPro"/>
</dbReference>
<dbReference type="PRINTS" id="PR00739">
    <property type="entry name" value="GLHYDRLASE26"/>
</dbReference>
<feature type="active site" description="Proton donor" evidence="4">
    <location>
        <position position="240"/>
    </location>
</feature>
<evidence type="ECO:0000256" key="2">
    <source>
        <dbReference type="ARBA" id="ARBA00022801"/>
    </source>
</evidence>
<dbReference type="Gene3D" id="2.60.40.10">
    <property type="entry name" value="Immunoglobulins"/>
    <property type="match status" value="1"/>
</dbReference>
<dbReference type="AlphaFoldDB" id="A0A0V8IVB0"/>
<dbReference type="Pfam" id="PF02156">
    <property type="entry name" value="Glyco_hydro_26"/>
    <property type="match status" value="1"/>
</dbReference>
<keyword evidence="8" id="KW-1185">Reference proteome</keyword>
<protein>
    <submittedName>
        <fullName evidence="7">Beta-mannanase</fullName>
    </submittedName>
</protein>